<dbReference type="PRINTS" id="PR00038">
    <property type="entry name" value="HTHLUXR"/>
</dbReference>
<dbReference type="PROSITE" id="PS00622">
    <property type="entry name" value="HTH_LUXR_1"/>
    <property type="match status" value="1"/>
</dbReference>
<feature type="modified residue" description="4-aspartylphosphate" evidence="4">
    <location>
        <position position="59"/>
    </location>
</feature>
<keyword evidence="2" id="KW-0238">DNA-binding</keyword>
<dbReference type="SMART" id="SM00448">
    <property type="entry name" value="REC"/>
    <property type="match status" value="1"/>
</dbReference>
<dbReference type="InterPro" id="IPR000792">
    <property type="entry name" value="Tscrpt_reg_LuxR_C"/>
</dbReference>
<dbReference type="PANTHER" id="PTHR44688:SF16">
    <property type="entry name" value="DNA-BINDING TRANSCRIPTIONAL ACTIVATOR DEVR_DOSR"/>
    <property type="match status" value="1"/>
</dbReference>
<dbReference type="Pfam" id="PF00072">
    <property type="entry name" value="Response_reg"/>
    <property type="match status" value="1"/>
</dbReference>
<keyword evidence="3" id="KW-0804">Transcription</keyword>
<keyword evidence="1" id="KW-0805">Transcription regulation</keyword>
<dbReference type="SUPFAM" id="SSF52172">
    <property type="entry name" value="CheY-like"/>
    <property type="match status" value="1"/>
</dbReference>
<evidence type="ECO:0000256" key="2">
    <source>
        <dbReference type="ARBA" id="ARBA00023125"/>
    </source>
</evidence>
<dbReference type="Gene3D" id="1.10.10.10">
    <property type="entry name" value="Winged helix-like DNA-binding domain superfamily/Winged helix DNA-binding domain"/>
    <property type="match status" value="1"/>
</dbReference>
<comment type="caution">
    <text evidence="7">The sequence shown here is derived from an EMBL/GenBank/DDBJ whole genome shotgun (WGS) entry which is preliminary data.</text>
</comment>
<reference evidence="7 8" key="1">
    <citation type="submission" date="2020-10" db="EMBL/GenBank/DDBJ databases">
        <title>Connecting structure to function with the recovery of over 1000 high-quality activated sludge metagenome-assembled genomes encoding full-length rRNA genes using long-read sequencing.</title>
        <authorList>
            <person name="Singleton C.M."/>
            <person name="Petriglieri F."/>
            <person name="Kristensen J.M."/>
            <person name="Kirkegaard R.H."/>
            <person name="Michaelsen T.Y."/>
            <person name="Andersen M.H."/>
            <person name="Karst S.M."/>
            <person name="Dueholm M.S."/>
            <person name="Nielsen P.H."/>
            <person name="Albertsen M."/>
        </authorList>
    </citation>
    <scope>NUCLEOTIDE SEQUENCE [LARGE SCALE GENOMIC DNA]</scope>
    <source>
        <strain evidence="7">Ribe_18-Q3-R11-54_BAT3C.373</strain>
    </source>
</reference>
<proteinExistence type="predicted"/>
<dbReference type="GO" id="GO:0003677">
    <property type="term" value="F:DNA binding"/>
    <property type="evidence" value="ECO:0007669"/>
    <property type="project" value="UniProtKB-KW"/>
</dbReference>
<dbReference type="GO" id="GO:0006355">
    <property type="term" value="P:regulation of DNA-templated transcription"/>
    <property type="evidence" value="ECO:0007669"/>
    <property type="project" value="InterPro"/>
</dbReference>
<gene>
    <name evidence="7" type="ORF">IPO85_00420</name>
</gene>
<dbReference type="CDD" id="cd17534">
    <property type="entry name" value="REC_DC-like"/>
    <property type="match status" value="1"/>
</dbReference>
<keyword evidence="4" id="KW-0597">Phosphoprotein</keyword>
<dbReference type="PANTHER" id="PTHR44688">
    <property type="entry name" value="DNA-BINDING TRANSCRIPTIONAL ACTIVATOR DEVR_DOSR"/>
    <property type="match status" value="1"/>
</dbReference>
<evidence type="ECO:0000256" key="1">
    <source>
        <dbReference type="ARBA" id="ARBA00023015"/>
    </source>
</evidence>
<dbReference type="SMART" id="SM00421">
    <property type="entry name" value="HTH_LUXR"/>
    <property type="match status" value="1"/>
</dbReference>
<dbReference type="Proteomes" id="UP000808349">
    <property type="component" value="Unassembled WGS sequence"/>
</dbReference>
<accession>A0A9D7S525</accession>
<feature type="domain" description="HTH luxR-type" evidence="5">
    <location>
        <begin position="144"/>
        <end position="209"/>
    </location>
</feature>
<name>A0A9D7S525_9BACT</name>
<evidence type="ECO:0000259" key="6">
    <source>
        <dbReference type="PROSITE" id="PS50110"/>
    </source>
</evidence>
<protein>
    <submittedName>
        <fullName evidence="7">Response regulator transcription factor</fullName>
    </submittedName>
</protein>
<dbReference type="SUPFAM" id="SSF46894">
    <property type="entry name" value="C-terminal effector domain of the bipartite response regulators"/>
    <property type="match status" value="1"/>
</dbReference>
<evidence type="ECO:0000313" key="8">
    <source>
        <dbReference type="Proteomes" id="UP000808349"/>
    </source>
</evidence>
<evidence type="ECO:0000256" key="3">
    <source>
        <dbReference type="ARBA" id="ARBA00023163"/>
    </source>
</evidence>
<dbReference type="InterPro" id="IPR036388">
    <property type="entry name" value="WH-like_DNA-bd_sf"/>
</dbReference>
<organism evidence="7 8">
    <name type="scientific">Candidatus Defluviibacterium haderslevense</name>
    <dbReference type="NCBI Taxonomy" id="2981993"/>
    <lineage>
        <taxon>Bacteria</taxon>
        <taxon>Pseudomonadati</taxon>
        <taxon>Bacteroidota</taxon>
        <taxon>Saprospiria</taxon>
        <taxon>Saprospirales</taxon>
        <taxon>Saprospiraceae</taxon>
        <taxon>Candidatus Defluviibacterium</taxon>
    </lineage>
</organism>
<evidence type="ECO:0000313" key="7">
    <source>
        <dbReference type="EMBL" id="MBK9715995.1"/>
    </source>
</evidence>
<evidence type="ECO:0000256" key="4">
    <source>
        <dbReference type="PROSITE-ProRule" id="PRU00169"/>
    </source>
</evidence>
<feature type="domain" description="Response regulatory" evidence="6">
    <location>
        <begin position="9"/>
        <end position="124"/>
    </location>
</feature>
<dbReference type="CDD" id="cd06170">
    <property type="entry name" value="LuxR_C_like"/>
    <property type="match status" value="1"/>
</dbReference>
<dbReference type="InterPro" id="IPR011006">
    <property type="entry name" value="CheY-like_superfamily"/>
</dbReference>
<dbReference type="GO" id="GO:0000160">
    <property type="term" value="P:phosphorelay signal transduction system"/>
    <property type="evidence" value="ECO:0007669"/>
    <property type="project" value="InterPro"/>
</dbReference>
<sequence>MEEINYKVRVLIVEDEPLIAENLAMYLNNNDYEVAGIAYDFEEGMLSLKEGKPDIVLLDINLEGKQDGIDLGKYIHEKLGIPFVFLSSYSDKNTLDRAKQVQPSGYLVKPFHEKTLLTTLEISLANFAGFSNAKNVDLNLDAINSSLHSPLSQREFEVLQLIYGGKTNQQISQELYISINTLKRHINNAYMRLDVNTRTTAIKKLRDLMKLK</sequence>
<dbReference type="InterPro" id="IPR001789">
    <property type="entry name" value="Sig_transdc_resp-reg_receiver"/>
</dbReference>
<evidence type="ECO:0000259" key="5">
    <source>
        <dbReference type="PROSITE" id="PS50043"/>
    </source>
</evidence>
<dbReference type="PROSITE" id="PS50043">
    <property type="entry name" value="HTH_LUXR_2"/>
    <property type="match status" value="1"/>
</dbReference>
<dbReference type="InterPro" id="IPR016032">
    <property type="entry name" value="Sig_transdc_resp-reg_C-effctor"/>
</dbReference>
<dbReference type="EMBL" id="JADKFW010000004">
    <property type="protein sequence ID" value="MBK9715995.1"/>
    <property type="molecule type" value="Genomic_DNA"/>
</dbReference>
<dbReference type="Pfam" id="PF00196">
    <property type="entry name" value="GerE"/>
    <property type="match status" value="1"/>
</dbReference>
<dbReference type="Gene3D" id="3.40.50.2300">
    <property type="match status" value="1"/>
</dbReference>
<dbReference type="PROSITE" id="PS50110">
    <property type="entry name" value="RESPONSE_REGULATORY"/>
    <property type="match status" value="1"/>
</dbReference>
<dbReference type="AlphaFoldDB" id="A0A9D7S525"/>